<name>A0A1I7IPL8_9FIRM</name>
<evidence type="ECO:0000256" key="1">
    <source>
        <dbReference type="ARBA" id="ARBA00022741"/>
    </source>
</evidence>
<dbReference type="NCBIfam" id="NF038214">
    <property type="entry name" value="IS21_help_AAA"/>
    <property type="match status" value="1"/>
</dbReference>
<dbReference type="PANTHER" id="PTHR30050">
    <property type="entry name" value="CHROMOSOMAL REPLICATION INITIATOR PROTEIN DNAA"/>
    <property type="match status" value="1"/>
</dbReference>
<dbReference type="InterPro" id="IPR027417">
    <property type="entry name" value="P-loop_NTPase"/>
</dbReference>
<dbReference type="CDD" id="cd00009">
    <property type="entry name" value="AAA"/>
    <property type="match status" value="1"/>
</dbReference>
<dbReference type="SUPFAM" id="SSF52540">
    <property type="entry name" value="P-loop containing nucleoside triphosphate hydrolases"/>
    <property type="match status" value="1"/>
</dbReference>
<evidence type="ECO:0000313" key="4">
    <source>
        <dbReference type="EMBL" id="SFU74885.1"/>
    </source>
</evidence>
<organism evidence="4 5">
    <name type="scientific">Eubacterium pyruvativorans</name>
    <dbReference type="NCBI Taxonomy" id="155865"/>
    <lineage>
        <taxon>Bacteria</taxon>
        <taxon>Bacillati</taxon>
        <taxon>Bacillota</taxon>
        <taxon>Clostridia</taxon>
        <taxon>Eubacteriales</taxon>
        <taxon>Eubacteriaceae</taxon>
        <taxon>Eubacterium</taxon>
    </lineage>
</organism>
<sequence>MTNESTINKLIEMRLTAMADAFRIQKDDPSMKEVPFDDRLGMLVDIEYTSRKNNRLKRLIRKAEFEQPDASVAAIDYHSGRKINKALIERMANCEYITEYRNIFITGATGSGKTYMACAFGMEACKQFYTVQYVRLPDLLLDLQAARDNGNFPAVLKKYTKPVLLIIDEWLLLKLTEPEARNLFELIHKRRKRSSTIFCSQFREEEWYQQICGGESTLADAIMDRISYDSYKIDIESADPSKDISMREVYGLDPEKAR</sequence>
<dbReference type="GO" id="GO:0006260">
    <property type="term" value="P:DNA replication"/>
    <property type="evidence" value="ECO:0007669"/>
    <property type="project" value="TreeGrafter"/>
</dbReference>
<evidence type="ECO:0000259" key="3">
    <source>
        <dbReference type="Pfam" id="PF01695"/>
    </source>
</evidence>
<dbReference type="EMBL" id="FPBT01000064">
    <property type="protein sequence ID" value="SFU74885.1"/>
    <property type="molecule type" value="Genomic_DNA"/>
</dbReference>
<dbReference type="GeneID" id="78355408"/>
<accession>A0A1I7IPL8</accession>
<dbReference type="PIRSF" id="PIRSF003073">
    <property type="entry name" value="DNAC_TnpB_IstB"/>
    <property type="match status" value="1"/>
</dbReference>
<dbReference type="RefSeq" id="WP_090164604.1">
    <property type="nucleotide sequence ID" value="NZ_CACWQI010000035.1"/>
</dbReference>
<reference evidence="4 5" key="1">
    <citation type="submission" date="2016-10" db="EMBL/GenBank/DDBJ databases">
        <authorList>
            <person name="de Groot N.N."/>
        </authorList>
    </citation>
    <scope>NUCLEOTIDE SEQUENCE [LARGE SCALE GENOMIC DNA]</scope>
    <source>
        <strain evidence="4 5">KHGC13</strain>
    </source>
</reference>
<proteinExistence type="predicted"/>
<dbReference type="GO" id="GO:0005524">
    <property type="term" value="F:ATP binding"/>
    <property type="evidence" value="ECO:0007669"/>
    <property type="project" value="UniProtKB-KW"/>
</dbReference>
<keyword evidence="1" id="KW-0547">Nucleotide-binding</keyword>
<evidence type="ECO:0000256" key="2">
    <source>
        <dbReference type="ARBA" id="ARBA00022840"/>
    </source>
</evidence>
<gene>
    <name evidence="4" type="ORF">SAMN05216508_1641</name>
</gene>
<dbReference type="AlphaFoldDB" id="A0A1I7IPL8"/>
<dbReference type="InterPro" id="IPR002611">
    <property type="entry name" value="IstB_ATP-bd"/>
</dbReference>
<keyword evidence="5" id="KW-1185">Reference proteome</keyword>
<keyword evidence="2" id="KW-0067">ATP-binding</keyword>
<dbReference type="InterPro" id="IPR047661">
    <property type="entry name" value="IstB"/>
</dbReference>
<protein>
    <submittedName>
        <fullName evidence="4">DNA replication protein DnaC</fullName>
    </submittedName>
</protein>
<dbReference type="STRING" id="155865.SAMN05216515_1712"/>
<dbReference type="Pfam" id="PF01695">
    <property type="entry name" value="IstB_IS21"/>
    <property type="match status" value="1"/>
</dbReference>
<dbReference type="InterPro" id="IPR028350">
    <property type="entry name" value="DNAC/IstB-like"/>
</dbReference>
<dbReference type="Gene3D" id="3.40.50.300">
    <property type="entry name" value="P-loop containing nucleotide triphosphate hydrolases"/>
    <property type="match status" value="1"/>
</dbReference>
<dbReference type="PANTHER" id="PTHR30050:SF4">
    <property type="entry name" value="ATP-BINDING PROTEIN RV3427C IN INSERTION SEQUENCE-RELATED"/>
    <property type="match status" value="1"/>
</dbReference>
<evidence type="ECO:0000313" key="5">
    <source>
        <dbReference type="Proteomes" id="UP000198817"/>
    </source>
</evidence>
<dbReference type="Proteomes" id="UP000198817">
    <property type="component" value="Unassembled WGS sequence"/>
</dbReference>
<feature type="domain" description="IstB-like ATP-binding" evidence="3">
    <location>
        <begin position="10"/>
        <end position="237"/>
    </location>
</feature>
<dbReference type="OrthoDB" id="9776217at2"/>